<accession>A0AAV8W5K1</accession>
<sequence length="677" mass="77256">MRVKCGVLNVRSKKNVTKDSVGSYSYFFLVMDASGMPESGFIYGNNFWVGSHFECRDISNTRPLEVNHEKVLHLQTPYDYPPFSLGFFMVHVGHNSSLQLHTHLPLEWMIQLGLCLPKACSTEEVSALAEEYFNSDYLDVKEVYNLTLKIIGVRELTDDYLWIFKLPKTIALSVIFGIIIFLTILGTVYDGRQQNSQNNILAANNNKSFRITAIITLPERPELVLKQSLETPKRNILAEALQCFSFYSNTKTLMKTKLASDSIACIHGLRFLSMLWVVVEHAVFYQADYIRDAPIAFRLSENFLSQIFSNGTYCVDTYLFLGGFLVSCLYYKSKNHHQEPGKSIKYKTKCKEYVGMFINRFCRLTPLYMVLLLLTDVVYTFYRKTSSLTTSELADVLCDKYWWRNLLYINNLFPRSEMCMSWSWYLSLDTQFFTITTFLLILSSIAFKASVVVLVTLILGSVIATAWKSYSIKYIPTMDEQLTQLDAIYDLPWNRIGPYLVGVITAYILVVKLQNKLVLRKGTLVVLWIIFPLLNLWILFTLYTRQVSVEFSAVYMGISRTLWGVGIAWVLIACCTGNARLLEQFLSFRGFVPLSRLTYSVYLLNPLVANMLYLGSQAPLQSSATGFTLVSFGVALLSFLMAYIFSVTIEFPFASLTKMILQNGTTKNSTSQPKEDS</sequence>
<dbReference type="InterPro" id="IPR006621">
    <property type="entry name" value="Nose-resist-to-fluoxetine_N"/>
</dbReference>
<dbReference type="AlphaFoldDB" id="A0AAV8W5K1"/>
<name>A0AAV8W5K1_9CUCU</name>
<evidence type="ECO:0000256" key="1">
    <source>
        <dbReference type="SAM" id="Phobius"/>
    </source>
</evidence>
<feature type="transmembrane region" description="Helical" evidence="1">
    <location>
        <begin position="307"/>
        <end position="331"/>
    </location>
</feature>
<feature type="transmembrane region" description="Helical" evidence="1">
    <location>
        <begin position="594"/>
        <end position="614"/>
    </location>
</feature>
<gene>
    <name evidence="3" type="ORF">NQ315_003060</name>
</gene>
<feature type="transmembrane region" description="Helical" evidence="1">
    <location>
        <begin position="422"/>
        <end position="442"/>
    </location>
</feature>
<comment type="caution">
    <text evidence="3">The sequence shown here is derived from an EMBL/GenBank/DDBJ whole genome shotgun (WGS) entry which is preliminary data.</text>
</comment>
<dbReference type="GO" id="GO:0016747">
    <property type="term" value="F:acyltransferase activity, transferring groups other than amino-acyl groups"/>
    <property type="evidence" value="ECO:0007669"/>
    <property type="project" value="InterPro"/>
</dbReference>
<feature type="transmembrane region" description="Helical" evidence="1">
    <location>
        <begin position="626"/>
        <end position="649"/>
    </location>
</feature>
<keyword evidence="1" id="KW-0812">Transmembrane</keyword>
<keyword evidence="1" id="KW-1133">Transmembrane helix</keyword>
<organism evidence="3 4">
    <name type="scientific">Exocentrus adspersus</name>
    <dbReference type="NCBI Taxonomy" id="1586481"/>
    <lineage>
        <taxon>Eukaryota</taxon>
        <taxon>Metazoa</taxon>
        <taxon>Ecdysozoa</taxon>
        <taxon>Arthropoda</taxon>
        <taxon>Hexapoda</taxon>
        <taxon>Insecta</taxon>
        <taxon>Pterygota</taxon>
        <taxon>Neoptera</taxon>
        <taxon>Endopterygota</taxon>
        <taxon>Coleoptera</taxon>
        <taxon>Polyphaga</taxon>
        <taxon>Cucujiformia</taxon>
        <taxon>Chrysomeloidea</taxon>
        <taxon>Cerambycidae</taxon>
        <taxon>Lamiinae</taxon>
        <taxon>Acanthocinini</taxon>
        <taxon>Exocentrus</taxon>
    </lineage>
</organism>
<feature type="transmembrane region" description="Helical" evidence="1">
    <location>
        <begin position="263"/>
        <end position="287"/>
    </location>
</feature>
<dbReference type="InterPro" id="IPR002656">
    <property type="entry name" value="Acyl_transf_3_dom"/>
</dbReference>
<dbReference type="PANTHER" id="PTHR11161">
    <property type="entry name" value="O-ACYLTRANSFERASE"/>
    <property type="match status" value="1"/>
</dbReference>
<feature type="transmembrane region" description="Helical" evidence="1">
    <location>
        <begin position="361"/>
        <end position="382"/>
    </location>
</feature>
<dbReference type="Proteomes" id="UP001159042">
    <property type="component" value="Unassembled WGS sequence"/>
</dbReference>
<reference evidence="3 4" key="1">
    <citation type="journal article" date="2023" name="Insect Mol. Biol.">
        <title>Genome sequencing provides insights into the evolution of gene families encoding plant cell wall-degrading enzymes in longhorned beetles.</title>
        <authorList>
            <person name="Shin N.R."/>
            <person name="Okamura Y."/>
            <person name="Kirsch R."/>
            <person name="Pauchet Y."/>
        </authorList>
    </citation>
    <scope>NUCLEOTIDE SEQUENCE [LARGE SCALE GENOMIC DNA]</scope>
    <source>
        <tissue evidence="3">Midgut</tissue>
    </source>
</reference>
<dbReference type="PANTHER" id="PTHR11161:SF72">
    <property type="entry name" value="FI21449P1"/>
    <property type="match status" value="1"/>
</dbReference>
<feature type="transmembrane region" description="Helical" evidence="1">
    <location>
        <begin position="496"/>
        <end position="513"/>
    </location>
</feature>
<dbReference type="InterPro" id="IPR052728">
    <property type="entry name" value="O2_lipid_transport_reg"/>
</dbReference>
<proteinExistence type="predicted"/>
<dbReference type="EMBL" id="JANEYG010000010">
    <property type="protein sequence ID" value="KAJ8921442.1"/>
    <property type="molecule type" value="Genomic_DNA"/>
</dbReference>
<keyword evidence="4" id="KW-1185">Reference proteome</keyword>
<evidence type="ECO:0000259" key="2">
    <source>
        <dbReference type="SMART" id="SM00703"/>
    </source>
</evidence>
<evidence type="ECO:0000313" key="3">
    <source>
        <dbReference type="EMBL" id="KAJ8921442.1"/>
    </source>
</evidence>
<dbReference type="Pfam" id="PF01757">
    <property type="entry name" value="Acyl_transf_3"/>
    <property type="match status" value="1"/>
</dbReference>
<feature type="transmembrane region" description="Helical" evidence="1">
    <location>
        <begin position="170"/>
        <end position="189"/>
    </location>
</feature>
<evidence type="ECO:0000313" key="4">
    <source>
        <dbReference type="Proteomes" id="UP001159042"/>
    </source>
</evidence>
<keyword evidence="1" id="KW-0472">Membrane</keyword>
<dbReference type="Pfam" id="PF20146">
    <property type="entry name" value="NRF"/>
    <property type="match status" value="1"/>
</dbReference>
<protein>
    <recommendedName>
        <fullName evidence="2">Nose resistant-to-fluoxetine protein N-terminal domain-containing protein</fullName>
    </recommendedName>
</protein>
<feature type="transmembrane region" description="Helical" evidence="1">
    <location>
        <begin position="525"/>
        <end position="543"/>
    </location>
</feature>
<dbReference type="SMART" id="SM00703">
    <property type="entry name" value="NRF"/>
    <property type="match status" value="1"/>
</dbReference>
<feature type="transmembrane region" description="Helical" evidence="1">
    <location>
        <begin position="449"/>
        <end position="467"/>
    </location>
</feature>
<feature type="domain" description="Nose resistant-to-fluoxetine protein N-terminal" evidence="2">
    <location>
        <begin position="2"/>
        <end position="147"/>
    </location>
</feature>